<proteinExistence type="predicted"/>
<feature type="non-terminal residue" evidence="1">
    <location>
        <position position="86"/>
    </location>
</feature>
<reference evidence="1" key="1">
    <citation type="submission" date="2023-10" db="EMBL/GenBank/DDBJ databases">
        <authorList>
            <person name="Domelevo Entfellner J.-B."/>
        </authorList>
    </citation>
    <scope>NUCLEOTIDE SEQUENCE</scope>
</reference>
<organism evidence="1 2">
    <name type="scientific">Sphenostylis stenocarpa</name>
    <dbReference type="NCBI Taxonomy" id="92480"/>
    <lineage>
        <taxon>Eukaryota</taxon>
        <taxon>Viridiplantae</taxon>
        <taxon>Streptophyta</taxon>
        <taxon>Embryophyta</taxon>
        <taxon>Tracheophyta</taxon>
        <taxon>Spermatophyta</taxon>
        <taxon>Magnoliopsida</taxon>
        <taxon>eudicotyledons</taxon>
        <taxon>Gunneridae</taxon>
        <taxon>Pentapetalae</taxon>
        <taxon>rosids</taxon>
        <taxon>fabids</taxon>
        <taxon>Fabales</taxon>
        <taxon>Fabaceae</taxon>
        <taxon>Papilionoideae</taxon>
        <taxon>50 kb inversion clade</taxon>
        <taxon>NPAAA clade</taxon>
        <taxon>indigoferoid/millettioid clade</taxon>
        <taxon>Phaseoleae</taxon>
        <taxon>Sphenostylis</taxon>
    </lineage>
</organism>
<dbReference type="Proteomes" id="UP001189624">
    <property type="component" value="Chromosome 6"/>
</dbReference>
<gene>
    <name evidence="1" type="ORF">AYBTSS11_LOCUS20736</name>
</gene>
<dbReference type="EMBL" id="OY731403">
    <property type="protein sequence ID" value="CAJ1965242.1"/>
    <property type="molecule type" value="Genomic_DNA"/>
</dbReference>
<sequence length="86" mass="9933">MDLFWPRGGMGIRWRGFEYFSYTGNCLRVTMLRQFHVCTHNLTVKGQLSRSFVDLDLDLRDCELAQLVSRTHPPPHCTIFPATSST</sequence>
<name>A0AA86VHX6_9FABA</name>
<dbReference type="Gramene" id="rna-AYBTSS11_LOCUS20736">
    <property type="protein sequence ID" value="CAJ1965242.1"/>
    <property type="gene ID" value="gene-AYBTSS11_LOCUS20736"/>
</dbReference>
<protein>
    <submittedName>
        <fullName evidence="1">Uncharacterized protein</fullName>
    </submittedName>
</protein>
<evidence type="ECO:0000313" key="1">
    <source>
        <dbReference type="EMBL" id="CAJ1965242.1"/>
    </source>
</evidence>
<keyword evidence="2" id="KW-1185">Reference proteome</keyword>
<evidence type="ECO:0000313" key="2">
    <source>
        <dbReference type="Proteomes" id="UP001189624"/>
    </source>
</evidence>
<accession>A0AA86VHX6</accession>
<dbReference type="AlphaFoldDB" id="A0AA86VHX6"/>